<dbReference type="InterPro" id="IPR018660">
    <property type="entry name" value="MliC"/>
</dbReference>
<comment type="caution">
    <text evidence="6">The sequence shown here is derived from an EMBL/GenBank/DDBJ whole genome shotgun (WGS) entry which is preliminary data.</text>
</comment>
<keyword evidence="7" id="KW-1185">Reference proteome</keyword>
<evidence type="ECO:0000256" key="1">
    <source>
        <dbReference type="ARBA" id="ARBA00022729"/>
    </source>
</evidence>
<dbReference type="InterPro" id="IPR036328">
    <property type="entry name" value="MliC_sf"/>
</dbReference>
<evidence type="ECO:0000256" key="4">
    <source>
        <dbReference type="ARBA" id="ARBA00023288"/>
    </source>
</evidence>
<dbReference type="SUPFAM" id="SSF141488">
    <property type="entry name" value="YdhA-like"/>
    <property type="match status" value="1"/>
</dbReference>
<accession>A0ABQ0E7L8</accession>
<dbReference type="Proteomes" id="UP001628192">
    <property type="component" value="Unassembled WGS sequence"/>
</dbReference>
<dbReference type="Pfam" id="PF09864">
    <property type="entry name" value="MliC"/>
    <property type="match status" value="1"/>
</dbReference>
<reference evidence="6 7" key="1">
    <citation type="journal article" date="2025" name="Int. J. Syst. Evol. Microbiol.">
        <title>Desulfovibrio falkowii sp. nov., Porphyromonas miyakawae sp. nov., Mediterraneibacter flintii sp. nov. and Owariibacterium komagatae gen. nov., sp. nov., isolated from human faeces.</title>
        <authorList>
            <person name="Hamaguchi T."/>
            <person name="Ohara M."/>
            <person name="Hisatomi A."/>
            <person name="Sekiguchi K."/>
            <person name="Takeda J.I."/>
            <person name="Ueyama J."/>
            <person name="Ito M."/>
            <person name="Nishiwaki H."/>
            <person name="Ogi T."/>
            <person name="Hirayama M."/>
            <person name="Ohkuma M."/>
            <person name="Sakamoto M."/>
            <person name="Ohno K."/>
        </authorList>
    </citation>
    <scope>NUCLEOTIDE SEQUENCE [LARGE SCALE GENOMIC DNA]</scope>
    <source>
        <strain evidence="6 7">13CB8C</strain>
    </source>
</reference>
<feature type="domain" description="C-type lysozyme inhibitor" evidence="5">
    <location>
        <begin position="38"/>
        <end position="106"/>
    </location>
</feature>
<keyword evidence="3" id="KW-0564">Palmitate</keyword>
<dbReference type="EMBL" id="BAAFSG010000001">
    <property type="protein sequence ID" value="GAB1253683.1"/>
    <property type="molecule type" value="Genomic_DNA"/>
</dbReference>
<sequence>MRSVFTLIIVVIIAVGLHFAFQRYCGGIYVEKNHSETYSCADGKSISVQFFSTSDRMLMFAKVVMPDGVEYSLPLMPSASGSRYSDEFALEAWFKGNELTVSKPFENRTMEPIYECTAK</sequence>
<evidence type="ECO:0000256" key="3">
    <source>
        <dbReference type="ARBA" id="ARBA00023139"/>
    </source>
</evidence>
<evidence type="ECO:0000256" key="2">
    <source>
        <dbReference type="ARBA" id="ARBA00023136"/>
    </source>
</evidence>
<evidence type="ECO:0000313" key="6">
    <source>
        <dbReference type="EMBL" id="GAB1253683.1"/>
    </source>
</evidence>
<evidence type="ECO:0000259" key="5">
    <source>
        <dbReference type="Pfam" id="PF09864"/>
    </source>
</evidence>
<keyword evidence="1" id="KW-0732">Signal</keyword>
<evidence type="ECO:0000313" key="7">
    <source>
        <dbReference type="Proteomes" id="UP001628192"/>
    </source>
</evidence>
<keyword evidence="4" id="KW-0449">Lipoprotein</keyword>
<protein>
    <submittedName>
        <fullName evidence="6">MliC family protein</fullName>
    </submittedName>
</protein>
<name>A0ABQ0E7L8_9BACT</name>
<dbReference type="Gene3D" id="2.40.128.200">
    <property type="match status" value="1"/>
</dbReference>
<proteinExistence type="predicted"/>
<organism evidence="6 7">
    <name type="scientific">Desulfovibrio falkowii</name>
    <dbReference type="NCBI Taxonomy" id="3136602"/>
    <lineage>
        <taxon>Bacteria</taxon>
        <taxon>Pseudomonadati</taxon>
        <taxon>Thermodesulfobacteriota</taxon>
        <taxon>Desulfovibrionia</taxon>
        <taxon>Desulfovibrionales</taxon>
        <taxon>Desulfovibrionaceae</taxon>
        <taxon>Desulfovibrio</taxon>
    </lineage>
</organism>
<gene>
    <name evidence="6" type="ORF">Defa_11700</name>
</gene>
<keyword evidence="2" id="KW-0472">Membrane</keyword>